<evidence type="ECO:0000259" key="1">
    <source>
        <dbReference type="PROSITE" id="PS50181"/>
    </source>
</evidence>
<dbReference type="PROSITE" id="PS50181">
    <property type="entry name" value="FBOX"/>
    <property type="match status" value="1"/>
</dbReference>
<organism evidence="2 3">
    <name type="scientific">Arabidopsis thaliana</name>
    <name type="common">Mouse-ear cress</name>
    <dbReference type="NCBI Taxonomy" id="3702"/>
    <lineage>
        <taxon>Eukaryota</taxon>
        <taxon>Viridiplantae</taxon>
        <taxon>Streptophyta</taxon>
        <taxon>Embryophyta</taxon>
        <taxon>Tracheophyta</taxon>
        <taxon>Spermatophyta</taxon>
        <taxon>Magnoliopsida</taxon>
        <taxon>eudicotyledons</taxon>
        <taxon>Gunneridae</taxon>
        <taxon>Pentapetalae</taxon>
        <taxon>rosids</taxon>
        <taxon>malvids</taxon>
        <taxon>Brassicales</taxon>
        <taxon>Brassicaceae</taxon>
        <taxon>Camelineae</taxon>
        <taxon>Arabidopsis</taxon>
    </lineage>
</organism>
<proteinExistence type="predicted"/>
<sequence>MTFVVSVNAANPTPKVKKPTVARSIPSPTSLPLPDEIIVNCFAYIPRCDYPSLSLVSKTFNRLITSIELNIVRSLFQRTENVLYVALRFSHEEDPIWYTLNQKPYKNKSNSCIHKLVPLPSCPSLPCWGSSVIAIGHKIYVFGGCINGDMNSNVFVIDCLHGTFQFLPSMRVPRGCAAFGIVDGKIYVIGGYNKADSLDNWVEVFDLEKQTWESFSGLCNEELSKITLKSVVMNKKIYIMDRGNGIVFDPKKGVWERDFLLDRDWVVGSCVIDNMLYTFGFDGVKRVYRVRVYDPSVRVWSFVKGIEDIPKMDGTLGSRMANHGGKLLLGTKIETLSTTILSDAGGGSDRQRRDLSTPINLHVFYISFIFIESSSVISNLWKYLNFLFYLSFFTESFLCDGRVYLCSIGSALTQILDASLSSNPEQENSQQSNSSSSQTSEQDFINLSKSSRSGLAPTPPLVSSHRFSLMAGVSLGPSVVLLRLGTSTTHDEFKRWQMVTLYDSQSPIISILQNDGGAFLIPTTSTLGFDWMSLIFH</sequence>
<dbReference type="SUPFAM" id="SSF117281">
    <property type="entry name" value="Kelch motif"/>
    <property type="match status" value="1"/>
</dbReference>
<reference evidence="2 3" key="1">
    <citation type="submission" date="2019-11" db="EMBL/GenBank/DDBJ databases">
        <authorList>
            <person name="Jiao W.-B."/>
            <person name="Schneeberger K."/>
        </authorList>
    </citation>
    <scope>NUCLEOTIDE SEQUENCE [LARGE SCALE GENOMIC DNA]</scope>
    <source>
        <strain evidence="3">cv. An-1</strain>
    </source>
</reference>
<dbReference type="InterPro" id="IPR057499">
    <property type="entry name" value="Kelch_FKB95"/>
</dbReference>
<dbReference type="PANTHER" id="PTHR24414">
    <property type="entry name" value="F-BOX/KELCH-REPEAT PROTEIN SKIP4"/>
    <property type="match status" value="1"/>
</dbReference>
<dbReference type="InterPro" id="IPR006652">
    <property type="entry name" value="Kelch_1"/>
</dbReference>
<dbReference type="CDD" id="cd22152">
    <property type="entry name" value="F-box_AtAFR-like"/>
    <property type="match status" value="1"/>
</dbReference>
<dbReference type="SMART" id="SM00612">
    <property type="entry name" value="Kelch"/>
    <property type="match status" value="2"/>
</dbReference>
<dbReference type="InterPro" id="IPR015915">
    <property type="entry name" value="Kelch-typ_b-propeller"/>
</dbReference>
<dbReference type="Proteomes" id="UP000426265">
    <property type="component" value="Unassembled WGS sequence"/>
</dbReference>
<accession>A0A654FGN8</accession>
<dbReference type="Gene3D" id="2.120.10.80">
    <property type="entry name" value="Kelch-type beta propeller"/>
    <property type="match status" value="1"/>
</dbReference>
<dbReference type="SMART" id="SM00256">
    <property type="entry name" value="FBOX"/>
    <property type="match status" value="1"/>
</dbReference>
<feature type="domain" description="F-box" evidence="1">
    <location>
        <begin position="27"/>
        <end position="79"/>
    </location>
</feature>
<evidence type="ECO:0000313" key="2">
    <source>
        <dbReference type="EMBL" id="VYS58852.1"/>
    </source>
</evidence>
<dbReference type="Pfam" id="PF25210">
    <property type="entry name" value="Kelch_FKB95"/>
    <property type="match status" value="1"/>
</dbReference>
<dbReference type="InterPro" id="IPR036047">
    <property type="entry name" value="F-box-like_dom_sf"/>
</dbReference>
<name>A0A654FGN8_ARATH</name>
<dbReference type="Pfam" id="PF00646">
    <property type="entry name" value="F-box"/>
    <property type="match status" value="1"/>
</dbReference>
<dbReference type="SUPFAM" id="SSF81383">
    <property type="entry name" value="F-box domain"/>
    <property type="match status" value="1"/>
</dbReference>
<dbReference type="EMBL" id="CACRSJ010000106">
    <property type="protein sequence ID" value="VYS58852.1"/>
    <property type="molecule type" value="Genomic_DNA"/>
</dbReference>
<protein>
    <recommendedName>
        <fullName evidence="1">F-box domain-containing protein</fullName>
    </recommendedName>
</protein>
<dbReference type="AlphaFoldDB" id="A0A654FGN8"/>
<dbReference type="ExpressionAtlas" id="A0A654FGN8">
    <property type="expression patterns" value="baseline and differential"/>
</dbReference>
<evidence type="ECO:0000313" key="3">
    <source>
        <dbReference type="Proteomes" id="UP000426265"/>
    </source>
</evidence>
<dbReference type="InterPro" id="IPR001810">
    <property type="entry name" value="F-box_dom"/>
</dbReference>
<gene>
    <name evidence="2" type="ORF">AN1_LOCUS14297</name>
</gene>
<dbReference type="PANTHER" id="PTHR24414:SF70">
    <property type="entry name" value="F-BOX DOMAIN-CONTAINING PROTEIN"/>
    <property type="match status" value="1"/>
</dbReference>
<dbReference type="InterPro" id="IPR050354">
    <property type="entry name" value="F-box/kelch-repeat_ARATH"/>
</dbReference>